<dbReference type="EMBL" id="LDJR01000034">
    <property type="protein sequence ID" value="OAK72665.1"/>
    <property type="molecule type" value="Genomic_DNA"/>
</dbReference>
<gene>
    <name evidence="1" type="ORF">ABB05_07350</name>
</gene>
<dbReference type="STRING" id="217031.ABB05_07350"/>
<dbReference type="Proteomes" id="UP000077881">
    <property type="component" value="Unassembled WGS sequence"/>
</dbReference>
<evidence type="ECO:0008006" key="3">
    <source>
        <dbReference type="Google" id="ProtNLM"/>
    </source>
</evidence>
<dbReference type="PATRIC" id="fig|217031.6.peg.1580"/>
<reference evidence="1 2" key="1">
    <citation type="submission" date="2015-05" db="EMBL/GenBank/DDBJ databases">
        <title>Comparison of genome.</title>
        <authorList>
            <person name="Zheng Z."/>
            <person name="Sun M."/>
        </authorList>
    </citation>
    <scope>NUCLEOTIDE SEQUENCE [LARGE SCALE GENOMIC DNA]</scope>
    <source>
        <strain evidence="1 2">G25-74</strain>
    </source>
</reference>
<evidence type="ECO:0000313" key="2">
    <source>
        <dbReference type="Proteomes" id="UP000077881"/>
    </source>
</evidence>
<dbReference type="AlphaFoldDB" id="A0A177ZXL1"/>
<dbReference type="SUPFAM" id="SSF101386">
    <property type="entry name" value="all-alpha NTP pyrophosphatases"/>
    <property type="match status" value="1"/>
</dbReference>
<dbReference type="OrthoDB" id="5506143at2"/>
<keyword evidence="2" id="KW-1185">Reference proteome</keyword>
<name>A0A177ZXL1_9BACI</name>
<dbReference type="InterPro" id="IPR014871">
    <property type="entry name" value="dUTPase/dCTP_pyrophosphatase"/>
</dbReference>
<accession>A0A177ZXL1</accession>
<evidence type="ECO:0000313" key="1">
    <source>
        <dbReference type="EMBL" id="OAK72665.1"/>
    </source>
</evidence>
<sequence>MHLAKLIEMQKDLDGRIRKEKGLEGEELVPNTFVALQVELAEFANEGRWFKHWKEDRAPRTSGKCSNCQGKGEGFFSGNRYTGNIEVCVACDGTGINEKENPLLEEFVDGVHFFLSIAIQNGWDDALYIYEEQLDPGDFDGDLTAWYLELTYFLNKSYFENSNEEENQKWKKYYGFPAKQYWFRIAWVMFLNIGINGFGFSPEQIEQAYLAKNKVNHDRQTNGY</sequence>
<comment type="caution">
    <text evidence="1">The sequence shown here is derived from an EMBL/GenBank/DDBJ whole genome shotgun (WGS) entry which is preliminary data.</text>
</comment>
<dbReference type="CDD" id="cd11527">
    <property type="entry name" value="NTP-PPase_dUTPase"/>
    <property type="match status" value="1"/>
</dbReference>
<dbReference type="Pfam" id="PF08761">
    <property type="entry name" value="dUTPase_2"/>
    <property type="match status" value="2"/>
</dbReference>
<proteinExistence type="predicted"/>
<dbReference type="RefSeq" id="WP_064467882.1">
    <property type="nucleotide sequence ID" value="NZ_LDJR01000034.1"/>
</dbReference>
<dbReference type="Gene3D" id="1.10.4010.10">
    <property type="entry name" value="Type II deoxyuridine triphosphatase"/>
    <property type="match status" value="1"/>
</dbReference>
<organism evidence="1 2">
    <name type="scientific">Lederbergia galactosidilytica</name>
    <dbReference type="NCBI Taxonomy" id="217031"/>
    <lineage>
        <taxon>Bacteria</taxon>
        <taxon>Bacillati</taxon>
        <taxon>Bacillota</taxon>
        <taxon>Bacilli</taxon>
        <taxon>Bacillales</taxon>
        <taxon>Bacillaceae</taxon>
        <taxon>Lederbergia</taxon>
    </lineage>
</organism>
<protein>
    <recommendedName>
        <fullName evidence="3">dUTPase</fullName>
    </recommendedName>
</protein>